<dbReference type="EMBL" id="CXWC01000006">
    <property type="protein sequence ID" value="CTQ69524.1"/>
    <property type="molecule type" value="Genomic_DNA"/>
</dbReference>
<dbReference type="RefSeq" id="WP_055391560.1">
    <property type="nucleotide sequence ID" value="NZ_CXWA01000015.1"/>
</dbReference>
<dbReference type="Gene3D" id="3.10.450.50">
    <property type="match status" value="2"/>
</dbReference>
<dbReference type="STRING" id="311410.LA5095_05943"/>
<proteinExistence type="predicted"/>
<dbReference type="AlphaFoldDB" id="A0A0M7A7B8"/>
<keyword evidence="2" id="KW-1185">Reference proteome</keyword>
<name>A0A0M7A7B8_9HYPH</name>
<reference evidence="2" key="1">
    <citation type="submission" date="2015-07" db="EMBL/GenBank/DDBJ databases">
        <authorList>
            <person name="Rodrigo-Torres Lidia"/>
            <person name="Arahal R.David."/>
        </authorList>
    </citation>
    <scope>NUCLEOTIDE SEQUENCE [LARGE SCALE GENOMIC DNA]</scope>
    <source>
        <strain evidence="2">CECT 5096</strain>
    </source>
</reference>
<sequence length="328" mass="36857">MFSAKTAYFAYSDALQHPGDFFAAARSFFAAAANINVVHPFNAIAGAAAYCDDFLAPLQSSFEGLHRRQYIAMTGAFEGATWIGTTGYYAGHFKRDWIGIRATGRLTYIRFGEFFRMEDGQAVESYIFLDVPEMMISCGQWPLRYVPGDEFGHTGMVQGPVSQDGIMRGEMDAAEGQKSYQMVTDMLAGLATRAEAWRPYWHENMMWYGPGAWGSFVGIEHFRSFQVPFESQFDGWSGGSANNGMTRHFTRYGEGNYTCSGGWPSLTGVNVKPFMGFGPTNERVFFRVCDWWRREGDLLVENWVFVDVPHALLQFGFDVLPPKVRVAS</sequence>
<evidence type="ECO:0000313" key="2">
    <source>
        <dbReference type="Proteomes" id="UP000049983"/>
    </source>
</evidence>
<dbReference type="GeneID" id="97669562"/>
<dbReference type="SUPFAM" id="SSF54427">
    <property type="entry name" value="NTF2-like"/>
    <property type="match status" value="2"/>
</dbReference>
<dbReference type="InterPro" id="IPR032710">
    <property type="entry name" value="NTF2-like_dom_sf"/>
</dbReference>
<accession>A0A0M7A7B8</accession>
<organism evidence="1 2">
    <name type="scientific">Roseibium album</name>
    <dbReference type="NCBI Taxonomy" id="311410"/>
    <lineage>
        <taxon>Bacteria</taxon>
        <taxon>Pseudomonadati</taxon>
        <taxon>Pseudomonadota</taxon>
        <taxon>Alphaproteobacteria</taxon>
        <taxon>Hyphomicrobiales</taxon>
        <taxon>Stappiaceae</taxon>
        <taxon>Roseibium</taxon>
    </lineage>
</organism>
<dbReference type="Proteomes" id="UP000049983">
    <property type="component" value="Unassembled WGS sequence"/>
</dbReference>
<protein>
    <submittedName>
        <fullName evidence="1">Putative ester cyclase</fullName>
    </submittedName>
</protein>
<dbReference type="OrthoDB" id="1948945at2"/>
<gene>
    <name evidence="1" type="ORF">LA5096_02169</name>
</gene>
<evidence type="ECO:0000313" key="1">
    <source>
        <dbReference type="EMBL" id="CTQ69524.1"/>
    </source>
</evidence>